<evidence type="ECO:0000313" key="2">
    <source>
        <dbReference type="Proteomes" id="UP000270487"/>
    </source>
</evidence>
<reference evidence="1 2" key="1">
    <citation type="submission" date="2018-12" db="EMBL/GenBank/DDBJ databases">
        <authorList>
            <consortium name="Pathogen Informatics"/>
        </authorList>
    </citation>
    <scope>NUCLEOTIDE SEQUENCE [LARGE SCALE GENOMIC DNA]</scope>
    <source>
        <strain evidence="1 2">NCTC13193</strain>
    </source>
</reference>
<accession>A0A3S4X6F8</accession>
<dbReference type="Proteomes" id="UP000270487">
    <property type="component" value="Chromosome"/>
</dbReference>
<evidence type="ECO:0000313" key="1">
    <source>
        <dbReference type="EMBL" id="VEI72083.1"/>
    </source>
</evidence>
<proteinExistence type="predicted"/>
<dbReference type="AlphaFoldDB" id="A0A3S4X6F8"/>
<dbReference type="EMBL" id="LR134492">
    <property type="protein sequence ID" value="VEI72083.1"/>
    <property type="molecule type" value="Genomic_DNA"/>
</dbReference>
<organism evidence="1 2">
    <name type="scientific">Serratia fonticola</name>
    <dbReference type="NCBI Taxonomy" id="47917"/>
    <lineage>
        <taxon>Bacteria</taxon>
        <taxon>Pseudomonadati</taxon>
        <taxon>Pseudomonadota</taxon>
        <taxon>Gammaproteobacteria</taxon>
        <taxon>Enterobacterales</taxon>
        <taxon>Yersiniaceae</taxon>
        <taxon>Serratia</taxon>
    </lineage>
</organism>
<gene>
    <name evidence="1" type="ORF">NCTC13193_03561</name>
</gene>
<sequence length="50" mass="5921">MTPSNNVMLCLVFRKQNFALCDKSNKKTAFDAVFFTYFYVKHQTLLVKRL</sequence>
<protein>
    <submittedName>
        <fullName evidence="1">Uncharacterized protein</fullName>
    </submittedName>
</protein>
<name>A0A3S4X6F8_SERFO</name>